<keyword evidence="3" id="KW-1185">Reference proteome</keyword>
<gene>
    <name evidence="2" type="ORF">WH96_00960</name>
</gene>
<evidence type="ECO:0000313" key="2">
    <source>
        <dbReference type="EMBL" id="KLN62139.1"/>
    </source>
</evidence>
<dbReference type="Pfam" id="PF18754">
    <property type="entry name" value="Nmad3"/>
    <property type="match status" value="1"/>
</dbReference>
<dbReference type="Proteomes" id="UP000035444">
    <property type="component" value="Unassembled WGS sequence"/>
</dbReference>
<comment type="caution">
    <text evidence="2">The sequence shown here is derived from an EMBL/GenBank/DDBJ whole genome shotgun (WGS) entry which is preliminary data.</text>
</comment>
<protein>
    <recommendedName>
        <fullName evidence="1">Nucleotide modification associated domain-containing protein</fullName>
    </recommendedName>
</protein>
<evidence type="ECO:0000259" key="1">
    <source>
        <dbReference type="Pfam" id="PF18754"/>
    </source>
</evidence>
<feature type="domain" description="Nucleotide modification associated" evidence="1">
    <location>
        <begin position="2"/>
        <end position="261"/>
    </location>
</feature>
<reference evidence="2 3" key="1">
    <citation type="submission" date="2015-03" db="EMBL/GenBank/DDBJ databases">
        <title>Genome Sequence of Kiloniella spongiae MEBiC09566, isolated from a marine sponge.</title>
        <authorList>
            <person name="Shao Z."/>
            <person name="Wang L."/>
            <person name="Li X."/>
        </authorList>
    </citation>
    <scope>NUCLEOTIDE SEQUENCE [LARGE SCALE GENOMIC DNA]</scope>
    <source>
        <strain evidence="2 3">MEBiC09566</strain>
    </source>
</reference>
<dbReference type="STRING" id="1489064.WH96_00960"/>
<evidence type="ECO:0000313" key="3">
    <source>
        <dbReference type="Proteomes" id="UP000035444"/>
    </source>
</evidence>
<dbReference type="PATRIC" id="fig|1489064.4.peg.1109"/>
<proteinExistence type="predicted"/>
<dbReference type="EMBL" id="LAQL01000002">
    <property type="protein sequence ID" value="KLN62139.1"/>
    <property type="molecule type" value="Genomic_DNA"/>
</dbReference>
<sequence>MRVILSRKGFDAQYGGGPSPIMPNGKMFSLPIPHPMGPKTYQDIASPIGNLGTVIEQLKPKAASPQDRAHLDPDIYPESLPRHHDWNCCFGQYGAAQQHLANQGVTGGDLFLFFGWFRYVDENLQPLPKQPDLHVIYGWLQVQKTLNIGTEIDAAAKQYPAYANHPHLTHSFGANNTLYIAKDTLQIGRQELDIPGGGIFSHINQDRVLTTAGATRSVWNLPKWFAHPTPALSYHLKSEKWTATSKGWRLKSAPKGQEFVINTRARNRQANHWLKRLFSDQIF</sequence>
<organism evidence="2 3">
    <name type="scientific">Kiloniella spongiae</name>
    <dbReference type="NCBI Taxonomy" id="1489064"/>
    <lineage>
        <taxon>Bacteria</taxon>
        <taxon>Pseudomonadati</taxon>
        <taxon>Pseudomonadota</taxon>
        <taxon>Alphaproteobacteria</taxon>
        <taxon>Rhodospirillales</taxon>
        <taxon>Kiloniellaceae</taxon>
        <taxon>Kiloniella</taxon>
    </lineage>
</organism>
<name>A0A0H2MHS7_9PROT</name>
<dbReference type="RefSeq" id="WP_047762266.1">
    <property type="nucleotide sequence ID" value="NZ_LAQL01000002.1"/>
</dbReference>
<accession>A0A0H2MHS7</accession>
<dbReference type="AlphaFoldDB" id="A0A0H2MHS7"/>
<dbReference type="InterPro" id="IPR041135">
    <property type="entry name" value="Nmad3"/>
</dbReference>